<dbReference type="CDD" id="cd00082">
    <property type="entry name" value="HisKA"/>
    <property type="match status" value="1"/>
</dbReference>
<dbReference type="EMBL" id="JAAAID010003285">
    <property type="protein sequence ID" value="KAF9999118.1"/>
    <property type="molecule type" value="Genomic_DNA"/>
</dbReference>
<feature type="non-terminal residue" evidence="8">
    <location>
        <position position="1"/>
    </location>
</feature>
<evidence type="ECO:0000256" key="1">
    <source>
        <dbReference type="ARBA" id="ARBA00000085"/>
    </source>
</evidence>
<dbReference type="Pfam" id="PF00512">
    <property type="entry name" value="HisKA"/>
    <property type="match status" value="1"/>
</dbReference>
<proteinExistence type="predicted"/>
<dbReference type="SUPFAM" id="SSF55874">
    <property type="entry name" value="ATPase domain of HSP90 chaperone/DNA topoisomerase II/histidine kinase"/>
    <property type="match status" value="1"/>
</dbReference>
<dbReference type="InterPro" id="IPR004358">
    <property type="entry name" value="Sig_transdc_His_kin-like_C"/>
</dbReference>
<feature type="compositionally biased region" description="Pro residues" evidence="6">
    <location>
        <begin position="611"/>
        <end position="624"/>
    </location>
</feature>
<dbReference type="SMART" id="SM00387">
    <property type="entry name" value="HATPase_c"/>
    <property type="match status" value="1"/>
</dbReference>
<accession>A0A9P6SSY0</accession>
<name>A0A9P6SSY0_9FUNG</name>
<evidence type="ECO:0000313" key="9">
    <source>
        <dbReference type="Proteomes" id="UP000703661"/>
    </source>
</evidence>
<feature type="compositionally biased region" description="Low complexity" evidence="6">
    <location>
        <begin position="722"/>
        <end position="734"/>
    </location>
</feature>
<dbReference type="AlphaFoldDB" id="A0A9P6SSY0"/>
<keyword evidence="9" id="KW-1185">Reference proteome</keyword>
<dbReference type="GO" id="GO:0009927">
    <property type="term" value="F:histidine phosphotransfer kinase activity"/>
    <property type="evidence" value="ECO:0007669"/>
    <property type="project" value="TreeGrafter"/>
</dbReference>
<evidence type="ECO:0000256" key="6">
    <source>
        <dbReference type="SAM" id="MobiDB-lite"/>
    </source>
</evidence>
<evidence type="ECO:0000313" key="8">
    <source>
        <dbReference type="EMBL" id="KAF9999118.1"/>
    </source>
</evidence>
<dbReference type="InterPro" id="IPR005467">
    <property type="entry name" value="His_kinase_dom"/>
</dbReference>
<evidence type="ECO:0000259" key="7">
    <source>
        <dbReference type="PROSITE" id="PS50109"/>
    </source>
</evidence>
<dbReference type="GO" id="GO:0000155">
    <property type="term" value="F:phosphorelay sensor kinase activity"/>
    <property type="evidence" value="ECO:0007669"/>
    <property type="project" value="InterPro"/>
</dbReference>
<dbReference type="Gene3D" id="3.30.565.10">
    <property type="entry name" value="Histidine kinase-like ATPase, C-terminal domain"/>
    <property type="match status" value="1"/>
</dbReference>
<dbReference type="EC" id="2.7.13.3" evidence="2"/>
<dbReference type="InterPro" id="IPR036890">
    <property type="entry name" value="HATPase_C_sf"/>
</dbReference>
<dbReference type="PANTHER" id="PTHR43047:SF72">
    <property type="entry name" value="OSMOSENSING HISTIDINE PROTEIN KINASE SLN1"/>
    <property type="match status" value="1"/>
</dbReference>
<reference evidence="8" key="1">
    <citation type="journal article" date="2020" name="Fungal Divers.">
        <title>Resolving the Mortierellaceae phylogeny through synthesis of multi-gene phylogenetics and phylogenomics.</title>
        <authorList>
            <person name="Vandepol N."/>
            <person name="Liber J."/>
            <person name="Desiro A."/>
            <person name="Na H."/>
            <person name="Kennedy M."/>
            <person name="Barry K."/>
            <person name="Grigoriev I.V."/>
            <person name="Miller A.N."/>
            <person name="O'Donnell K."/>
            <person name="Stajich J.E."/>
            <person name="Bonito G."/>
        </authorList>
    </citation>
    <scope>NUCLEOTIDE SEQUENCE</scope>
    <source>
        <strain evidence="8">NRRL 2769</strain>
    </source>
</reference>
<feature type="region of interest" description="Disordered" evidence="6">
    <location>
        <begin position="585"/>
        <end position="647"/>
    </location>
</feature>
<comment type="caution">
    <text evidence="8">The sequence shown here is derived from an EMBL/GenBank/DDBJ whole genome shotgun (WGS) entry which is preliminary data.</text>
</comment>
<feature type="compositionally biased region" description="Low complexity" evidence="6">
    <location>
        <begin position="595"/>
        <end position="610"/>
    </location>
</feature>
<gene>
    <name evidence="8" type="ORF">BGZ80_006636</name>
</gene>
<dbReference type="InterPro" id="IPR003661">
    <property type="entry name" value="HisK_dim/P_dom"/>
</dbReference>
<keyword evidence="4" id="KW-0808">Transferase</keyword>
<dbReference type="Pfam" id="PF02518">
    <property type="entry name" value="HATPase_c"/>
    <property type="match status" value="1"/>
</dbReference>
<evidence type="ECO:0000256" key="4">
    <source>
        <dbReference type="ARBA" id="ARBA00022679"/>
    </source>
</evidence>
<dbReference type="PANTHER" id="PTHR43047">
    <property type="entry name" value="TWO-COMPONENT HISTIDINE PROTEIN KINASE"/>
    <property type="match status" value="1"/>
</dbReference>
<feature type="domain" description="Histidine kinase" evidence="7">
    <location>
        <begin position="1"/>
        <end position="255"/>
    </location>
</feature>
<keyword evidence="3" id="KW-0597">Phosphoprotein</keyword>
<evidence type="ECO:0000256" key="5">
    <source>
        <dbReference type="ARBA" id="ARBA00022777"/>
    </source>
</evidence>
<evidence type="ECO:0000256" key="3">
    <source>
        <dbReference type="ARBA" id="ARBA00022553"/>
    </source>
</evidence>
<dbReference type="SUPFAM" id="SSF47384">
    <property type="entry name" value="Homodimeric domain of signal transducing histidine kinase"/>
    <property type="match status" value="1"/>
</dbReference>
<dbReference type="GO" id="GO:0005886">
    <property type="term" value="C:plasma membrane"/>
    <property type="evidence" value="ECO:0007669"/>
    <property type="project" value="TreeGrafter"/>
</dbReference>
<protein>
    <recommendedName>
        <fullName evidence="2">histidine kinase</fullName>
        <ecNumber evidence="2">2.7.13.3</ecNumber>
    </recommendedName>
</protein>
<dbReference type="Gene3D" id="1.10.287.130">
    <property type="match status" value="1"/>
</dbReference>
<dbReference type="PROSITE" id="PS50109">
    <property type="entry name" value="HIS_KIN"/>
    <property type="match status" value="1"/>
</dbReference>
<dbReference type="Proteomes" id="UP000703661">
    <property type="component" value="Unassembled WGS sequence"/>
</dbReference>
<feature type="region of interest" description="Disordered" evidence="6">
    <location>
        <begin position="710"/>
        <end position="744"/>
    </location>
</feature>
<comment type="catalytic activity">
    <reaction evidence="1">
        <text>ATP + protein L-histidine = ADP + protein N-phospho-L-histidine.</text>
        <dbReference type="EC" id="2.7.13.3"/>
    </reaction>
</comment>
<evidence type="ECO:0000256" key="2">
    <source>
        <dbReference type="ARBA" id="ARBA00012438"/>
    </source>
</evidence>
<dbReference type="InterPro" id="IPR036097">
    <property type="entry name" value="HisK_dim/P_sf"/>
</dbReference>
<dbReference type="InterPro" id="IPR003594">
    <property type="entry name" value="HATPase_dom"/>
</dbReference>
<keyword evidence="5" id="KW-0418">Kinase</keyword>
<feature type="region of interest" description="Disordered" evidence="6">
    <location>
        <begin position="670"/>
        <end position="698"/>
    </location>
</feature>
<dbReference type="CDD" id="cd16922">
    <property type="entry name" value="HATPase_EvgS-ArcB-TorS-like"/>
    <property type="match status" value="1"/>
</dbReference>
<sequence>PFSGILGMLSLLRDSSGLSSEQFEFVDMAKASCEMLIRIVDDLLNFSKLEADKVTLEYIPLCFEEIIGDVCDLLVPLASRKGLELIILFDMTMPLLLIGDPDRIKQILMNLIGNAIKFSTSGNVVIECRHEVRKRKDIIRARKEKFSQDALRTLASGKIPATEGSDIEIDDSKLGDEVTLYCAVKDQGIGMSPEEQKMLFVSFQQTDNGTTRKYGGTGLGLSICAQLIEHMHGKITVDSKKGEGSTFTFSAKLRTETAYDEEQNPAESFRIRECIRILAARLDMILGKKVLVLSPNKQLRQQVVLSLHGAICTEFDSMEAALASGVILMTADSTTDPVDGMDVDGDDINPQDGDASAHDGAFNRESMTQFDFIVVDHVLDSEEIDRIYPSPLIGFVLLLAPTTETLRWILPPATKLNQEPEEYESGQVDIGGRGRVPITKEAVEAAEKLATGRVQRTSERDGASDNCISRNTRKVPSQLFKKRKSRGYITVTRPVPRVIRKHYDGDKGALETSTFLVCRLIKPVRRMKILQIFYNAVNMYNNGGQMPASGWESGSSTYDWQSDHDRRSNISGYDEDELADRQPHVLASEPSSPTSPSLFVPMSSQSSPSSSPCPQPMLPLPPCLSPSVSSLKRRRDHAMQNTPHANHDTCSCNGSNCKCSGCVDLKRRSKATRRSSAGASVATLGSDHTSTAASIASPSLHPISPLSISLDSTVESDPPRNLGLSGAAMGSGSSCSQDSNANMPKRARNNDALTLLLTAKELDSCRGKNVLVAEDDFVSQKILE</sequence>
<dbReference type="PRINTS" id="PR00344">
    <property type="entry name" value="BCTRLSENSOR"/>
</dbReference>
<feature type="non-terminal residue" evidence="8">
    <location>
        <position position="784"/>
    </location>
</feature>
<feature type="region of interest" description="Disordered" evidence="6">
    <location>
        <begin position="550"/>
        <end position="571"/>
    </location>
</feature>
<organism evidence="8 9">
    <name type="scientific">Entomortierella chlamydospora</name>
    <dbReference type="NCBI Taxonomy" id="101097"/>
    <lineage>
        <taxon>Eukaryota</taxon>
        <taxon>Fungi</taxon>
        <taxon>Fungi incertae sedis</taxon>
        <taxon>Mucoromycota</taxon>
        <taxon>Mortierellomycotina</taxon>
        <taxon>Mortierellomycetes</taxon>
        <taxon>Mortierellales</taxon>
        <taxon>Mortierellaceae</taxon>
        <taxon>Entomortierella</taxon>
    </lineage>
</organism>